<proteinExistence type="predicted"/>
<evidence type="ECO:0000256" key="2">
    <source>
        <dbReference type="SAM" id="SignalP"/>
    </source>
</evidence>
<dbReference type="KEGG" id="mbr:MONBRDRAFT_34597"/>
<feature type="region of interest" description="Disordered" evidence="1">
    <location>
        <begin position="788"/>
        <end position="822"/>
    </location>
</feature>
<dbReference type="InParanoid" id="A9VCR4"/>
<dbReference type="EMBL" id="CH991582">
    <property type="protein sequence ID" value="EDQ84694.1"/>
    <property type="molecule type" value="Genomic_DNA"/>
</dbReference>
<accession>A9VCR4</accession>
<dbReference type="AlphaFoldDB" id="A9VCR4"/>
<gene>
    <name evidence="3" type="ORF">MONBRDRAFT_34597</name>
</gene>
<evidence type="ECO:0000256" key="1">
    <source>
        <dbReference type="SAM" id="MobiDB-lite"/>
    </source>
</evidence>
<keyword evidence="4" id="KW-1185">Reference proteome</keyword>
<reference evidence="3 4" key="1">
    <citation type="journal article" date="2008" name="Nature">
        <title>The genome of the choanoflagellate Monosiga brevicollis and the origin of metazoans.</title>
        <authorList>
            <consortium name="JGI Sequencing"/>
            <person name="King N."/>
            <person name="Westbrook M.J."/>
            <person name="Young S.L."/>
            <person name="Kuo A."/>
            <person name="Abedin M."/>
            <person name="Chapman J."/>
            <person name="Fairclough S."/>
            <person name="Hellsten U."/>
            <person name="Isogai Y."/>
            <person name="Letunic I."/>
            <person name="Marr M."/>
            <person name="Pincus D."/>
            <person name="Putnam N."/>
            <person name="Rokas A."/>
            <person name="Wright K.J."/>
            <person name="Zuzow R."/>
            <person name="Dirks W."/>
            <person name="Good M."/>
            <person name="Goodstein D."/>
            <person name="Lemons D."/>
            <person name="Li W."/>
            <person name="Lyons J.B."/>
            <person name="Morris A."/>
            <person name="Nichols S."/>
            <person name="Richter D.J."/>
            <person name="Salamov A."/>
            <person name="Bork P."/>
            <person name="Lim W.A."/>
            <person name="Manning G."/>
            <person name="Miller W.T."/>
            <person name="McGinnis W."/>
            <person name="Shapiro H."/>
            <person name="Tjian R."/>
            <person name="Grigoriev I.V."/>
            <person name="Rokhsar D."/>
        </authorList>
    </citation>
    <scope>NUCLEOTIDE SEQUENCE [LARGE SCALE GENOMIC DNA]</scope>
    <source>
        <strain evidence="4">MX1 / ATCC 50154</strain>
    </source>
</reference>
<feature type="chain" id="PRO_5002742988" evidence="2">
    <location>
        <begin position="23"/>
        <end position="822"/>
    </location>
</feature>
<evidence type="ECO:0000313" key="4">
    <source>
        <dbReference type="Proteomes" id="UP000001357"/>
    </source>
</evidence>
<name>A9VCR4_MONBE</name>
<dbReference type="GeneID" id="5895753"/>
<dbReference type="RefSeq" id="XP_001750480.1">
    <property type="nucleotide sequence ID" value="XM_001750428.1"/>
</dbReference>
<dbReference type="Proteomes" id="UP000001357">
    <property type="component" value="Unassembled WGS sequence"/>
</dbReference>
<organism evidence="3 4">
    <name type="scientific">Monosiga brevicollis</name>
    <name type="common">Choanoflagellate</name>
    <dbReference type="NCBI Taxonomy" id="81824"/>
    <lineage>
        <taxon>Eukaryota</taxon>
        <taxon>Choanoflagellata</taxon>
        <taxon>Craspedida</taxon>
        <taxon>Salpingoecidae</taxon>
        <taxon>Monosiga</taxon>
    </lineage>
</organism>
<feature type="compositionally biased region" description="Low complexity" evidence="1">
    <location>
        <begin position="803"/>
        <end position="822"/>
    </location>
</feature>
<sequence length="822" mass="90578">MGLFKGLGLLLVLVLLGSRATAKSVSSAEGDWSLVTSLLVGQVPPALKEAVAQFDNNILVQSLGPNAFLLTDAQYHKRVVFNESGSTPLVAPSIEFPASASACLLPDGFGFVYNHAELAFVAPDGTTRAKKALSPSLLANATLACDPTQAKPTVIVGVVNSSSNSRKPAVPLIFRCFYNASTPQLDCRTSSYPRRNTGFVWTLDGILTAAAFSTPFSESSFLLSNQLLYPNQPPPPGHSVDVGPTATCKELQYSSAVFPLNSQYAALITATLELYIVQMGPRPIFSNCRVLVHRQLPDDIAELSHASIYPLDPSGTLAMLVLQPIDSDCVHLYALGFDPSIGDQGIFNLSTGHPLPGVQLATHVFVPHQKQLLVMGRVLQPQNVLLGHTVPAERQNRRDINANTEGKLTPSKFSINLQAYTASAHSIPNGQSKRKHMPSWLCWGLSIGVMIVLVAVVGQRAKRKHAEAQGDGNSKASKRLPAMPDFMISMVFGTLTNHFTRISESDCVDWSSSDLWMLLLRIDDKRKSDEKRTWARRLLELLKHHLEAQAPLQGPLPARLATLLSYLTVDEAKALAFTFLCHSKKKDYELVKDVTRALLQQFVKIPDDRSVSDFLLSNNDGEEESCLWIRLLQHGFDDLAHDVLELLDSNKQKQQVEELLSVDSRVSGVQKIASSPEEFPLCFRFIVRYGSRINTHRAKLSAIDDNWCEHWTKPLMTDGNRPYIMNLCIELVKDRDVYPFVFMAMCIVVFCDKRHGTKSGPYCSACLKTFKDYPDLFKVNLTTARKRYQKRGQRKTGGQASNSTQATPSSPMTSSPVPSTAL</sequence>
<protein>
    <submittedName>
        <fullName evidence="3">Uncharacterized protein</fullName>
    </submittedName>
</protein>
<feature type="signal peptide" evidence="2">
    <location>
        <begin position="1"/>
        <end position="22"/>
    </location>
</feature>
<keyword evidence="2" id="KW-0732">Signal</keyword>
<evidence type="ECO:0000313" key="3">
    <source>
        <dbReference type="EMBL" id="EDQ84694.1"/>
    </source>
</evidence>